<evidence type="ECO:0000313" key="2">
    <source>
        <dbReference type="Proteomes" id="UP000326759"/>
    </source>
</evidence>
<comment type="caution">
    <text evidence="1">The sequence shown here is derived from an EMBL/GenBank/DDBJ whole genome shotgun (WGS) entry which is preliminary data.</text>
</comment>
<name>A0A5N5SLS3_9CRUS</name>
<gene>
    <name evidence="1" type="ORF">Anas_12733</name>
</gene>
<evidence type="ECO:0000313" key="1">
    <source>
        <dbReference type="EMBL" id="KAB7494792.1"/>
    </source>
</evidence>
<accession>A0A5N5SLS3</accession>
<reference evidence="1 2" key="1">
    <citation type="journal article" date="2019" name="PLoS Biol.">
        <title>Sex chromosomes control vertical transmission of feminizing Wolbachia symbionts in an isopod.</title>
        <authorList>
            <person name="Becking T."/>
            <person name="Chebbi M.A."/>
            <person name="Giraud I."/>
            <person name="Moumen B."/>
            <person name="Laverre T."/>
            <person name="Caubet Y."/>
            <person name="Peccoud J."/>
            <person name="Gilbert C."/>
            <person name="Cordaux R."/>
        </authorList>
    </citation>
    <scope>NUCLEOTIDE SEQUENCE [LARGE SCALE GENOMIC DNA]</scope>
    <source>
        <strain evidence="1">ANa2</strain>
        <tissue evidence="1">Whole body excluding digestive tract and cuticle</tissue>
    </source>
</reference>
<dbReference type="Proteomes" id="UP000326759">
    <property type="component" value="Unassembled WGS sequence"/>
</dbReference>
<dbReference type="EMBL" id="SEYY01023550">
    <property type="protein sequence ID" value="KAB7494792.1"/>
    <property type="molecule type" value="Genomic_DNA"/>
</dbReference>
<proteinExistence type="predicted"/>
<protein>
    <submittedName>
        <fullName evidence="1">Uncharacterized protein</fullName>
    </submittedName>
</protein>
<sequence length="183" mass="21848">YQKMGSLVFYTSENLHFRYGKLERRGNYLRVFVANLVFPLEPSRLINLDEILETTSHNKCFTLSFVIENHGVIEFHMGISDHTILHLKKILSGEISLKSRYCSEIFFHEDVGDDYLYNLFVYEENNHDRLYVLPYKKYQNCHNIGPINSPPEFWREITTPDFKEKVVDIYCTFSISKYFFKKF</sequence>
<feature type="non-terminal residue" evidence="1">
    <location>
        <position position="1"/>
    </location>
</feature>
<organism evidence="1 2">
    <name type="scientific">Armadillidium nasatum</name>
    <dbReference type="NCBI Taxonomy" id="96803"/>
    <lineage>
        <taxon>Eukaryota</taxon>
        <taxon>Metazoa</taxon>
        <taxon>Ecdysozoa</taxon>
        <taxon>Arthropoda</taxon>
        <taxon>Crustacea</taxon>
        <taxon>Multicrustacea</taxon>
        <taxon>Malacostraca</taxon>
        <taxon>Eumalacostraca</taxon>
        <taxon>Peracarida</taxon>
        <taxon>Isopoda</taxon>
        <taxon>Oniscidea</taxon>
        <taxon>Crinocheta</taxon>
        <taxon>Armadillidiidae</taxon>
        <taxon>Armadillidium</taxon>
    </lineage>
</organism>
<keyword evidence="2" id="KW-1185">Reference proteome</keyword>
<dbReference type="AlphaFoldDB" id="A0A5N5SLS3"/>